<evidence type="ECO:0000259" key="1">
    <source>
        <dbReference type="Pfam" id="PF00561"/>
    </source>
</evidence>
<dbReference type="SUPFAM" id="SSF53474">
    <property type="entry name" value="alpha/beta-Hydrolases"/>
    <property type="match status" value="1"/>
</dbReference>
<evidence type="ECO:0000313" key="3">
    <source>
        <dbReference type="Proteomes" id="UP000625033"/>
    </source>
</evidence>
<organism evidence="2 3">
    <name type="scientific">Zhihengliuella flava</name>
    <dbReference type="NCBI Taxonomy" id="1285193"/>
    <lineage>
        <taxon>Bacteria</taxon>
        <taxon>Bacillati</taxon>
        <taxon>Actinomycetota</taxon>
        <taxon>Actinomycetes</taxon>
        <taxon>Micrococcales</taxon>
        <taxon>Micrococcaceae</taxon>
        <taxon>Zhihengliuella</taxon>
    </lineage>
</organism>
<dbReference type="PANTHER" id="PTHR43433">
    <property type="entry name" value="HYDROLASE, ALPHA/BETA FOLD FAMILY PROTEIN"/>
    <property type="match status" value="1"/>
</dbReference>
<dbReference type="Pfam" id="PF00561">
    <property type="entry name" value="Abhydrolase_1"/>
    <property type="match status" value="1"/>
</dbReference>
<sequence length="277" mass="28898">MTAIEQPAFPVGSPATATAQLACSLSDEGGHPVVQLHGLTSSRRVDSLLDLDLGRGLSGTRLLRYDARGHGTSTGRKVPQDYAWPQLADDLLQLLDAYFPGERVHGVGPSMGAATLLHAAVRDPQRFAGLTLLVPPTAWATRTAKSQDYRTAATLIEKRGVGTFVAASAAVARPPATVGSPATEPDVPEGLLPSVFRGAAVSDLPAAADIAQIHCPVTILAWIGDPAHPVSTAEALAQLLPHAVLHVARTPADVRGWPAMLRNDVAAHGRSRLAEGS</sequence>
<feature type="domain" description="AB hydrolase-1" evidence="1">
    <location>
        <begin position="32"/>
        <end position="138"/>
    </location>
</feature>
<dbReference type="AlphaFoldDB" id="A0A931GFR1"/>
<proteinExistence type="predicted"/>
<dbReference type="Proteomes" id="UP000625033">
    <property type="component" value="Unassembled WGS sequence"/>
</dbReference>
<dbReference type="RefSeq" id="WP_196836699.1">
    <property type="nucleotide sequence ID" value="NZ_JADOTZ010000001.1"/>
</dbReference>
<comment type="caution">
    <text evidence="2">The sequence shown here is derived from an EMBL/GenBank/DDBJ whole genome shotgun (WGS) entry which is preliminary data.</text>
</comment>
<dbReference type="GO" id="GO:0046503">
    <property type="term" value="P:glycerolipid catabolic process"/>
    <property type="evidence" value="ECO:0007669"/>
    <property type="project" value="TreeGrafter"/>
</dbReference>
<dbReference type="InterPro" id="IPR050471">
    <property type="entry name" value="AB_hydrolase"/>
</dbReference>
<dbReference type="GO" id="GO:0004806">
    <property type="term" value="F:triacylglycerol lipase activity"/>
    <property type="evidence" value="ECO:0007669"/>
    <property type="project" value="TreeGrafter"/>
</dbReference>
<dbReference type="EMBL" id="JADOTZ010000001">
    <property type="protein sequence ID" value="MBG6085520.1"/>
    <property type="molecule type" value="Genomic_DNA"/>
</dbReference>
<protein>
    <submittedName>
        <fullName evidence="2">Pimeloyl-ACP methyl ester carboxylesterase</fullName>
    </submittedName>
</protein>
<accession>A0A931GFR1</accession>
<dbReference type="InterPro" id="IPR029058">
    <property type="entry name" value="AB_hydrolase_fold"/>
</dbReference>
<gene>
    <name evidence="2" type="ORF">IW252_002287</name>
</gene>
<keyword evidence="3" id="KW-1185">Reference proteome</keyword>
<reference evidence="2" key="1">
    <citation type="submission" date="2020-11" db="EMBL/GenBank/DDBJ databases">
        <title>Sequencing the genomes of 1000 actinobacteria strains.</title>
        <authorList>
            <person name="Klenk H.-P."/>
        </authorList>
    </citation>
    <scope>NUCLEOTIDE SEQUENCE</scope>
    <source>
        <strain evidence="2">DSM 26152</strain>
    </source>
</reference>
<dbReference type="InterPro" id="IPR000073">
    <property type="entry name" value="AB_hydrolase_1"/>
</dbReference>
<dbReference type="PANTHER" id="PTHR43433:SF5">
    <property type="entry name" value="AB HYDROLASE-1 DOMAIN-CONTAINING PROTEIN"/>
    <property type="match status" value="1"/>
</dbReference>
<evidence type="ECO:0000313" key="2">
    <source>
        <dbReference type="EMBL" id="MBG6085520.1"/>
    </source>
</evidence>
<name>A0A931GFR1_9MICC</name>
<dbReference type="Gene3D" id="3.40.50.1820">
    <property type="entry name" value="alpha/beta hydrolase"/>
    <property type="match status" value="1"/>
</dbReference>